<name>A0A420WHM6_9PROT</name>
<dbReference type="Proteomes" id="UP000277424">
    <property type="component" value="Unassembled WGS sequence"/>
</dbReference>
<dbReference type="InterPro" id="IPR040442">
    <property type="entry name" value="Pyrv_kinase-like_dom_sf"/>
</dbReference>
<dbReference type="Pfam" id="PF03328">
    <property type="entry name" value="HpcH_HpaI"/>
    <property type="match status" value="1"/>
</dbReference>
<evidence type="ECO:0000256" key="3">
    <source>
        <dbReference type="ARBA" id="ARBA00022723"/>
    </source>
</evidence>
<dbReference type="GO" id="GO:0006107">
    <property type="term" value="P:oxaloacetate metabolic process"/>
    <property type="evidence" value="ECO:0007669"/>
    <property type="project" value="TreeGrafter"/>
</dbReference>
<dbReference type="PIRSF" id="PIRSF015582">
    <property type="entry name" value="Cit_lyase_B"/>
    <property type="match status" value="1"/>
</dbReference>
<evidence type="ECO:0000256" key="2">
    <source>
        <dbReference type="ARBA" id="ARBA00005568"/>
    </source>
</evidence>
<dbReference type="InterPro" id="IPR011206">
    <property type="entry name" value="Citrate_lyase_beta/mcl1/mcl2"/>
</dbReference>
<feature type="binding site" evidence="6">
    <location>
        <position position="157"/>
    </location>
    <ligand>
        <name>Mg(2+)</name>
        <dbReference type="ChEBI" id="CHEBI:18420"/>
    </ligand>
</feature>
<reference evidence="8 9" key="1">
    <citation type="submission" date="2018-10" db="EMBL/GenBank/DDBJ databases">
        <title>Comparative analysis of microorganisms from saline springs in Andes Mountain Range, Colombia.</title>
        <authorList>
            <person name="Rubin E."/>
        </authorList>
    </citation>
    <scope>NUCLEOTIDE SEQUENCE [LARGE SCALE GENOMIC DNA]</scope>
    <source>
        <strain evidence="8 9">USBA 36</strain>
    </source>
</reference>
<dbReference type="GO" id="GO:0000287">
    <property type="term" value="F:magnesium ion binding"/>
    <property type="evidence" value="ECO:0007669"/>
    <property type="project" value="TreeGrafter"/>
</dbReference>
<dbReference type="SUPFAM" id="SSF51621">
    <property type="entry name" value="Phosphoenolpyruvate/pyruvate domain"/>
    <property type="match status" value="1"/>
</dbReference>
<keyword evidence="8" id="KW-0456">Lyase</keyword>
<dbReference type="PANTHER" id="PTHR32308:SF10">
    <property type="entry name" value="CITRATE LYASE SUBUNIT BETA"/>
    <property type="match status" value="1"/>
</dbReference>
<accession>A0A420WHM6</accession>
<dbReference type="PANTHER" id="PTHR32308">
    <property type="entry name" value="LYASE BETA SUBUNIT, PUTATIVE (AFU_ORTHOLOGUE AFUA_4G13030)-RELATED"/>
    <property type="match status" value="1"/>
</dbReference>
<feature type="binding site" evidence="6">
    <location>
        <position position="130"/>
    </location>
    <ligand>
        <name>Mg(2+)</name>
        <dbReference type="ChEBI" id="CHEBI:18420"/>
    </ligand>
</feature>
<dbReference type="GO" id="GO:0016829">
    <property type="term" value="F:lyase activity"/>
    <property type="evidence" value="ECO:0007669"/>
    <property type="project" value="UniProtKB-KW"/>
</dbReference>
<evidence type="ECO:0000259" key="7">
    <source>
        <dbReference type="Pfam" id="PF03328"/>
    </source>
</evidence>
<evidence type="ECO:0000256" key="4">
    <source>
        <dbReference type="ARBA" id="ARBA00022842"/>
    </source>
</evidence>
<dbReference type="EMBL" id="RBIG01000002">
    <property type="protein sequence ID" value="RKQ70508.1"/>
    <property type="molecule type" value="Genomic_DNA"/>
</dbReference>
<dbReference type="AlphaFoldDB" id="A0A420WHM6"/>
<keyword evidence="3 6" id="KW-0479">Metal-binding</keyword>
<evidence type="ECO:0000256" key="6">
    <source>
        <dbReference type="PIRSR" id="PIRSR015582-2"/>
    </source>
</evidence>
<feature type="binding site" evidence="5">
    <location>
        <position position="68"/>
    </location>
    <ligand>
        <name>substrate</name>
    </ligand>
</feature>
<gene>
    <name evidence="8" type="ORF">BCL74_2456</name>
</gene>
<feature type="domain" description="HpcH/HpaI aldolase/citrate lyase" evidence="7">
    <location>
        <begin position="9"/>
        <end position="192"/>
    </location>
</feature>
<comment type="caution">
    <text evidence="8">The sequence shown here is derived from an EMBL/GenBank/DDBJ whole genome shotgun (WGS) entry which is preliminary data.</text>
</comment>
<evidence type="ECO:0000313" key="8">
    <source>
        <dbReference type="EMBL" id="RKQ70508.1"/>
    </source>
</evidence>
<dbReference type="RefSeq" id="WP_121220318.1">
    <property type="nucleotide sequence ID" value="NZ_RBIG01000002.1"/>
</dbReference>
<comment type="similarity">
    <text evidence="2">Belongs to the HpcH/HpaI aldolase family.</text>
</comment>
<proteinExistence type="inferred from homology"/>
<dbReference type="InterPro" id="IPR015813">
    <property type="entry name" value="Pyrv/PenolPyrv_kinase-like_dom"/>
</dbReference>
<dbReference type="OrthoDB" id="9800547at2"/>
<dbReference type="Gene3D" id="3.20.20.60">
    <property type="entry name" value="Phosphoenolpyruvate-binding domains"/>
    <property type="match status" value="1"/>
</dbReference>
<protein>
    <submittedName>
        <fullName evidence="8">Citrate lyase subunit beta/citryl-CoA lyase</fullName>
    </submittedName>
</protein>
<sequence length="248" mass="26422">MFRKDGWYRSILYAPAHRDNLESVFANTPADVVMLDLEDGVPLADKPAARVKATALARKDWPPLVALRVNKADSGMIPEDLECFGPGIGAVILPKAERAADLQDIDRRLTEKEKALGIEVGRTKIIGLVESCLGALEAASLARATPRMLTLGIGASDFMADIGSPVSRATLDPEALSLPRRMLVLAARAAGLSGPFDGGQFPPGRPGWGEACDMVRRIGFQGKVCFDDAQAAEANAVFAAREGEALKL</sequence>
<feature type="binding site" evidence="5">
    <location>
        <position position="130"/>
    </location>
    <ligand>
        <name>substrate</name>
    </ligand>
</feature>
<evidence type="ECO:0000256" key="5">
    <source>
        <dbReference type="PIRSR" id="PIRSR015582-1"/>
    </source>
</evidence>
<dbReference type="InterPro" id="IPR005000">
    <property type="entry name" value="Aldolase/citrate-lyase_domain"/>
</dbReference>
<comment type="cofactor">
    <cofactor evidence="1">
        <name>Mg(2+)</name>
        <dbReference type="ChEBI" id="CHEBI:18420"/>
    </cofactor>
</comment>
<organism evidence="8 9">
    <name type="scientific">Oceanibaculum indicum</name>
    <dbReference type="NCBI Taxonomy" id="526216"/>
    <lineage>
        <taxon>Bacteria</taxon>
        <taxon>Pseudomonadati</taxon>
        <taxon>Pseudomonadota</taxon>
        <taxon>Alphaproteobacteria</taxon>
        <taxon>Rhodospirillales</taxon>
        <taxon>Oceanibaculaceae</taxon>
        <taxon>Oceanibaculum</taxon>
    </lineage>
</organism>
<keyword evidence="4 6" id="KW-0460">Magnesium</keyword>
<evidence type="ECO:0000256" key="1">
    <source>
        <dbReference type="ARBA" id="ARBA00001946"/>
    </source>
</evidence>
<evidence type="ECO:0000313" key="9">
    <source>
        <dbReference type="Proteomes" id="UP000277424"/>
    </source>
</evidence>